<evidence type="ECO:0000313" key="2">
    <source>
        <dbReference type="Proteomes" id="UP000054270"/>
    </source>
</evidence>
<protein>
    <submittedName>
        <fullName evidence="1">Uncharacterized protein</fullName>
    </submittedName>
</protein>
<organism evidence="1 2">
    <name type="scientific">Hypholoma sublateritium (strain FD-334 SS-4)</name>
    <dbReference type="NCBI Taxonomy" id="945553"/>
    <lineage>
        <taxon>Eukaryota</taxon>
        <taxon>Fungi</taxon>
        <taxon>Dikarya</taxon>
        <taxon>Basidiomycota</taxon>
        <taxon>Agaricomycotina</taxon>
        <taxon>Agaricomycetes</taxon>
        <taxon>Agaricomycetidae</taxon>
        <taxon>Agaricales</taxon>
        <taxon>Agaricineae</taxon>
        <taxon>Strophariaceae</taxon>
        <taxon>Hypholoma</taxon>
    </lineage>
</organism>
<proteinExistence type="predicted"/>
<dbReference type="Proteomes" id="UP000054270">
    <property type="component" value="Unassembled WGS sequence"/>
</dbReference>
<gene>
    <name evidence="1" type="ORF">HYPSUDRAFT_598565</name>
</gene>
<dbReference type="AlphaFoldDB" id="A0A0D2P3R0"/>
<name>A0A0D2P3R0_HYPSF</name>
<accession>A0A0D2P3R0</accession>
<sequence length="144" mass="16812">MLRLRHIGQETTRGHRARTVRPYVLLFLSFVFRIHADSSSRLLRGMYSWHATQRYFRRAGFDELYPSARCASSARLWDADLCMTRGSGALQLLRRVFRLCILGGGTREPTRRRADARCSAPHAPCVRGRRRPASIRRRKRRLPF</sequence>
<reference evidence="2" key="1">
    <citation type="submission" date="2014-04" db="EMBL/GenBank/DDBJ databases">
        <title>Evolutionary Origins and Diversification of the Mycorrhizal Mutualists.</title>
        <authorList>
            <consortium name="DOE Joint Genome Institute"/>
            <consortium name="Mycorrhizal Genomics Consortium"/>
            <person name="Kohler A."/>
            <person name="Kuo A."/>
            <person name="Nagy L.G."/>
            <person name="Floudas D."/>
            <person name="Copeland A."/>
            <person name="Barry K.W."/>
            <person name="Cichocki N."/>
            <person name="Veneault-Fourrey C."/>
            <person name="LaButti K."/>
            <person name="Lindquist E.A."/>
            <person name="Lipzen A."/>
            <person name="Lundell T."/>
            <person name="Morin E."/>
            <person name="Murat C."/>
            <person name="Riley R."/>
            <person name="Ohm R."/>
            <person name="Sun H."/>
            <person name="Tunlid A."/>
            <person name="Henrissat B."/>
            <person name="Grigoriev I.V."/>
            <person name="Hibbett D.S."/>
            <person name="Martin F."/>
        </authorList>
    </citation>
    <scope>NUCLEOTIDE SEQUENCE [LARGE SCALE GENOMIC DNA]</scope>
    <source>
        <strain evidence="2">FD-334 SS-4</strain>
    </source>
</reference>
<evidence type="ECO:0000313" key="1">
    <source>
        <dbReference type="EMBL" id="KJA23316.1"/>
    </source>
</evidence>
<keyword evidence="2" id="KW-1185">Reference proteome</keyword>
<dbReference type="EMBL" id="KN817544">
    <property type="protein sequence ID" value="KJA23316.1"/>
    <property type="molecule type" value="Genomic_DNA"/>
</dbReference>